<feature type="compositionally biased region" description="Polar residues" evidence="3">
    <location>
        <begin position="18"/>
        <end position="40"/>
    </location>
</feature>
<feature type="signal peptide" evidence="4">
    <location>
        <begin position="1"/>
        <end position="15"/>
    </location>
</feature>
<keyword evidence="4" id="KW-0732">Signal</keyword>
<keyword evidence="1 2" id="KW-0193">Cuticle</keyword>
<dbReference type="PANTHER" id="PTHR10380:SF173">
    <property type="entry name" value="CUTICULAR PROTEIN 47EF, ISOFORM C-RELATED"/>
    <property type="match status" value="1"/>
</dbReference>
<dbReference type="Pfam" id="PF00379">
    <property type="entry name" value="Chitin_bind_4"/>
    <property type="match status" value="1"/>
</dbReference>
<dbReference type="EMBL" id="CAACVG010008973">
    <property type="protein sequence ID" value="VEN51665.1"/>
    <property type="molecule type" value="Genomic_DNA"/>
</dbReference>
<accession>A0A653CUS2</accession>
<evidence type="ECO:0000313" key="6">
    <source>
        <dbReference type="Proteomes" id="UP000410492"/>
    </source>
</evidence>
<dbReference type="InterPro" id="IPR000618">
    <property type="entry name" value="Insect_cuticle"/>
</dbReference>
<keyword evidence="6" id="KW-1185">Reference proteome</keyword>
<dbReference type="PROSITE" id="PS51155">
    <property type="entry name" value="CHIT_BIND_RR_2"/>
    <property type="match status" value="1"/>
</dbReference>
<dbReference type="PROSITE" id="PS00233">
    <property type="entry name" value="CHIT_BIND_RR_1"/>
    <property type="match status" value="1"/>
</dbReference>
<evidence type="ECO:0000256" key="1">
    <source>
        <dbReference type="ARBA" id="ARBA00022460"/>
    </source>
</evidence>
<sequence length="151" mass="16684">MKLIIFSLAITAAFARPQTASQPLQRAPQQSAKQEATTNEPIPILRYENEGVNPDGSYQWNYETGNNIIAQEQGQLKNAGNPETEAMEVTGSYEYIADDGTKIQVTYIANENGFQPQGDHLPTPPPIPPAIQRALEWIAAHPDPEEQENKV</sequence>
<protein>
    <submittedName>
        <fullName evidence="5">Uncharacterized protein</fullName>
    </submittedName>
</protein>
<evidence type="ECO:0000256" key="4">
    <source>
        <dbReference type="SAM" id="SignalP"/>
    </source>
</evidence>
<gene>
    <name evidence="5" type="ORF">CALMAC_LOCUS12054</name>
</gene>
<organism evidence="5 6">
    <name type="scientific">Callosobruchus maculatus</name>
    <name type="common">Southern cowpea weevil</name>
    <name type="synonym">Pulse bruchid</name>
    <dbReference type="NCBI Taxonomy" id="64391"/>
    <lineage>
        <taxon>Eukaryota</taxon>
        <taxon>Metazoa</taxon>
        <taxon>Ecdysozoa</taxon>
        <taxon>Arthropoda</taxon>
        <taxon>Hexapoda</taxon>
        <taxon>Insecta</taxon>
        <taxon>Pterygota</taxon>
        <taxon>Neoptera</taxon>
        <taxon>Endopterygota</taxon>
        <taxon>Coleoptera</taxon>
        <taxon>Polyphaga</taxon>
        <taxon>Cucujiformia</taxon>
        <taxon>Chrysomeloidea</taxon>
        <taxon>Chrysomelidae</taxon>
        <taxon>Bruchinae</taxon>
        <taxon>Bruchini</taxon>
        <taxon>Callosobruchus</taxon>
    </lineage>
</organism>
<evidence type="ECO:0000256" key="3">
    <source>
        <dbReference type="SAM" id="MobiDB-lite"/>
    </source>
</evidence>
<feature type="region of interest" description="Disordered" evidence="3">
    <location>
        <begin position="17"/>
        <end position="50"/>
    </location>
</feature>
<proteinExistence type="predicted"/>
<dbReference type="GO" id="GO:0008010">
    <property type="term" value="F:structural constituent of chitin-based larval cuticle"/>
    <property type="evidence" value="ECO:0007669"/>
    <property type="project" value="TreeGrafter"/>
</dbReference>
<evidence type="ECO:0000313" key="5">
    <source>
        <dbReference type="EMBL" id="VEN51665.1"/>
    </source>
</evidence>
<evidence type="ECO:0000256" key="2">
    <source>
        <dbReference type="PROSITE-ProRule" id="PRU00497"/>
    </source>
</evidence>
<reference evidence="5 6" key="1">
    <citation type="submission" date="2019-01" db="EMBL/GenBank/DDBJ databases">
        <authorList>
            <person name="Sayadi A."/>
        </authorList>
    </citation>
    <scope>NUCLEOTIDE SEQUENCE [LARGE SCALE GENOMIC DNA]</scope>
</reference>
<dbReference type="Proteomes" id="UP000410492">
    <property type="component" value="Unassembled WGS sequence"/>
</dbReference>
<dbReference type="PRINTS" id="PR00947">
    <property type="entry name" value="CUTICLE"/>
</dbReference>
<dbReference type="GO" id="GO:0062129">
    <property type="term" value="C:chitin-based extracellular matrix"/>
    <property type="evidence" value="ECO:0007669"/>
    <property type="project" value="TreeGrafter"/>
</dbReference>
<feature type="chain" id="PRO_5025026176" evidence="4">
    <location>
        <begin position="16"/>
        <end position="151"/>
    </location>
</feature>
<dbReference type="InterPro" id="IPR031311">
    <property type="entry name" value="CHIT_BIND_RR_consensus"/>
</dbReference>
<dbReference type="PANTHER" id="PTHR10380">
    <property type="entry name" value="CUTICLE PROTEIN"/>
    <property type="match status" value="1"/>
</dbReference>
<dbReference type="OrthoDB" id="6372059at2759"/>
<name>A0A653CUS2_CALMS</name>
<dbReference type="InterPro" id="IPR050468">
    <property type="entry name" value="Cuticle_Struct_Prot"/>
</dbReference>
<dbReference type="AlphaFoldDB" id="A0A653CUS2"/>